<feature type="compositionally biased region" description="Pro residues" evidence="1">
    <location>
        <begin position="324"/>
        <end position="333"/>
    </location>
</feature>
<feature type="region of interest" description="Disordered" evidence="1">
    <location>
        <begin position="18"/>
        <end position="48"/>
    </location>
</feature>
<dbReference type="SUPFAM" id="SSF57845">
    <property type="entry name" value="B-box zinc-binding domain"/>
    <property type="match status" value="1"/>
</dbReference>
<feature type="region of interest" description="Disordered" evidence="1">
    <location>
        <begin position="70"/>
        <end position="128"/>
    </location>
</feature>
<feature type="compositionally biased region" description="Acidic residues" evidence="1">
    <location>
        <begin position="278"/>
        <end position="287"/>
    </location>
</feature>
<gene>
    <name evidence="2" type="ORF">HMPREF1624_07074</name>
</gene>
<protein>
    <submittedName>
        <fullName evidence="2">Uncharacterized protein</fullName>
    </submittedName>
</protein>
<feature type="compositionally biased region" description="Basic and acidic residues" evidence="1">
    <location>
        <begin position="292"/>
        <end position="310"/>
    </location>
</feature>
<feature type="compositionally biased region" description="Low complexity" evidence="1">
    <location>
        <begin position="32"/>
        <end position="47"/>
    </location>
</feature>
<organism evidence="2 3">
    <name type="scientific">Sporothrix schenckii (strain ATCC 58251 / de Perez 2211183)</name>
    <name type="common">Rose-picker's disease fungus</name>
    <dbReference type="NCBI Taxonomy" id="1391915"/>
    <lineage>
        <taxon>Eukaryota</taxon>
        <taxon>Fungi</taxon>
        <taxon>Dikarya</taxon>
        <taxon>Ascomycota</taxon>
        <taxon>Pezizomycotina</taxon>
        <taxon>Sordariomycetes</taxon>
        <taxon>Sordariomycetidae</taxon>
        <taxon>Ophiostomatales</taxon>
        <taxon>Ophiostomataceae</taxon>
        <taxon>Sporothrix</taxon>
    </lineage>
</organism>
<evidence type="ECO:0000313" key="3">
    <source>
        <dbReference type="Proteomes" id="UP000018087"/>
    </source>
</evidence>
<evidence type="ECO:0000313" key="2">
    <source>
        <dbReference type="EMBL" id="ERS96865.1"/>
    </source>
</evidence>
<dbReference type="STRING" id="1391915.U7PQU5"/>
<feature type="compositionally biased region" description="Low complexity" evidence="1">
    <location>
        <begin position="95"/>
        <end position="109"/>
    </location>
</feature>
<feature type="region of interest" description="Disordered" evidence="1">
    <location>
        <begin position="153"/>
        <end position="347"/>
    </location>
</feature>
<proteinExistence type="predicted"/>
<feature type="compositionally biased region" description="Acidic residues" evidence="1">
    <location>
        <begin position="153"/>
        <end position="164"/>
    </location>
</feature>
<dbReference type="PANTHER" id="PTHR46603">
    <property type="entry name" value="ABSCISSION/NOCUT CHECKPOINT REGULATOR"/>
    <property type="match status" value="1"/>
</dbReference>
<dbReference type="OrthoDB" id="5407799at2759"/>
<dbReference type="Proteomes" id="UP000018087">
    <property type="component" value="Unassembled WGS sequence"/>
</dbReference>
<reference evidence="3" key="1">
    <citation type="journal article" date="2014" name="Genome Announc.">
        <title>Genome sequence of the pathogenic fungus Sporothrix schenckii (ATCC 58251).</title>
        <authorList>
            <person name="Cuomo C.A."/>
            <person name="Rodriguez-Del Valle N."/>
            <person name="Perez-Sanchez L."/>
            <person name="Abouelleil A."/>
            <person name="Goldberg J."/>
            <person name="Young S."/>
            <person name="Zeng Q."/>
            <person name="Birren B.W."/>
        </authorList>
    </citation>
    <scope>NUCLEOTIDE SEQUENCE [LARGE SCALE GENOMIC DNA]</scope>
    <source>
        <strain evidence="3">ATCC 58251 / de Perez 2211183</strain>
    </source>
</reference>
<sequence>MSVPSKPDRSLLDRLNALKPSSVSLAAPQQSPGDPATTATTTAPTGDILFTLPSKASVTREDRLAARLKTLREVRDGNGSDVDNANEVSGKSEKQVSSSSEKQSLKSGGAAADGNSPRAADAEEGEAVDDPLFYVDYEAVDDLLLDLAAEGLGEDELGESDDEADRLAREDGTDGGDDDVIPLPSVPKDLRDASSGEEDDDADNSQMVEDLLKSLAGTAFKDDMPKSSKNGAPKTASKDADSDDSDGEDMEREVRRVLEQNQDEADLARQGGEGGNEQADEDEDEDIVTGPRKRDSYQEDNILPRDKPKDNFLGLPTVPTKLVDPPPSPPSLPSAPTQNLPNRGDDDDISARLAALRGLQGKATGLGQTDAFGMPSAPTFHPGEEEGGVLKRGHYGHGRRNYTDADQKAWCVVCLEDATVRCLGCADNQEGPEEDQNNAYCAGCWRDMHVGPAAGFDERGHKRVPLVR</sequence>
<keyword evidence="3" id="KW-1185">Reference proteome</keyword>
<dbReference type="EMBL" id="KI440849">
    <property type="protein sequence ID" value="ERS96865.1"/>
    <property type="molecule type" value="Genomic_DNA"/>
</dbReference>
<dbReference type="AlphaFoldDB" id="U7PQU5"/>
<feature type="compositionally biased region" description="Polar residues" evidence="1">
    <location>
        <begin position="19"/>
        <end position="31"/>
    </location>
</feature>
<dbReference type="PANTHER" id="PTHR46603:SF1">
    <property type="entry name" value="ABSCISSION_NOCUT CHECKPOINT REGULATOR"/>
    <property type="match status" value="1"/>
</dbReference>
<evidence type="ECO:0000256" key="1">
    <source>
        <dbReference type="SAM" id="MobiDB-lite"/>
    </source>
</evidence>
<name>U7PQU5_SPOS1</name>
<dbReference type="HOGENOM" id="CLU_037982_1_1_1"/>
<dbReference type="eggNOG" id="KOG1818">
    <property type="taxonomic scope" value="Eukaryota"/>
</dbReference>
<accession>U7PQU5</accession>
<feature type="compositionally biased region" description="Acidic residues" evidence="1">
    <location>
        <begin position="241"/>
        <end position="251"/>
    </location>
</feature>